<dbReference type="InterPro" id="IPR009053">
    <property type="entry name" value="Prefoldin"/>
</dbReference>
<dbReference type="Pfam" id="PF02996">
    <property type="entry name" value="Prefoldin"/>
    <property type="match status" value="1"/>
</dbReference>
<protein>
    <submittedName>
        <fullName evidence="3">Prefoldin subunit alpha</fullName>
    </submittedName>
</protein>
<name>A0A644U2F6_9ZZZZ</name>
<dbReference type="InterPro" id="IPR011599">
    <property type="entry name" value="PFD_alpha_archaea"/>
</dbReference>
<dbReference type="AlphaFoldDB" id="A0A644U2F6"/>
<organism evidence="3">
    <name type="scientific">bioreactor metagenome</name>
    <dbReference type="NCBI Taxonomy" id="1076179"/>
    <lineage>
        <taxon>unclassified sequences</taxon>
        <taxon>metagenomes</taxon>
        <taxon>ecological metagenomes</taxon>
    </lineage>
</organism>
<comment type="similarity">
    <text evidence="1">Belongs to the prefoldin subunit alpha family.</text>
</comment>
<dbReference type="SUPFAM" id="SSF46579">
    <property type="entry name" value="Prefoldin"/>
    <property type="match status" value="1"/>
</dbReference>
<dbReference type="GO" id="GO:0051082">
    <property type="term" value="F:unfolded protein binding"/>
    <property type="evidence" value="ECO:0007669"/>
    <property type="project" value="InterPro"/>
</dbReference>
<dbReference type="CDD" id="cd23160">
    <property type="entry name" value="Prefoldin_alpha_GimC"/>
    <property type="match status" value="1"/>
</dbReference>
<feature type="coiled-coil region" evidence="2">
    <location>
        <begin position="116"/>
        <end position="143"/>
    </location>
</feature>
<dbReference type="GO" id="GO:0005737">
    <property type="term" value="C:cytoplasm"/>
    <property type="evidence" value="ECO:0007669"/>
    <property type="project" value="TreeGrafter"/>
</dbReference>
<dbReference type="GO" id="GO:0016272">
    <property type="term" value="C:prefoldin complex"/>
    <property type="evidence" value="ECO:0007669"/>
    <property type="project" value="InterPro"/>
</dbReference>
<dbReference type="PANTHER" id="PTHR12674">
    <property type="entry name" value="PREFOLDIN SUBUNIT 5"/>
    <property type="match status" value="1"/>
</dbReference>
<proteinExistence type="inferred from homology"/>
<dbReference type="InterPro" id="IPR004127">
    <property type="entry name" value="Prefoldin_subunit_alpha"/>
</dbReference>
<evidence type="ECO:0000256" key="2">
    <source>
        <dbReference type="SAM" id="Coils"/>
    </source>
</evidence>
<reference evidence="3" key="1">
    <citation type="submission" date="2019-08" db="EMBL/GenBank/DDBJ databases">
        <authorList>
            <person name="Kucharzyk K."/>
            <person name="Murdoch R.W."/>
            <person name="Higgins S."/>
            <person name="Loffler F."/>
        </authorList>
    </citation>
    <scope>NUCLEOTIDE SEQUENCE</scope>
</reference>
<evidence type="ECO:0000256" key="1">
    <source>
        <dbReference type="ARBA" id="ARBA00010048"/>
    </source>
</evidence>
<dbReference type="Gene3D" id="1.10.287.370">
    <property type="match status" value="1"/>
</dbReference>
<sequence>MASNTDQASLEQEVRSLQAYANEYSQQFELLTQQLRFIESARGEALASIESLEAFSGLNGDVPTLLNLGGGVSVHATVTDTKNILVGIGAGITVEKPVEEAITFLRDRVTEMDASAKRLSESLGKLQEQMRAVEQRMQEIYSQTQHR</sequence>
<accession>A0A644U2F6</accession>
<dbReference type="GO" id="GO:0006457">
    <property type="term" value="P:protein folding"/>
    <property type="evidence" value="ECO:0007669"/>
    <property type="project" value="InterPro"/>
</dbReference>
<comment type="caution">
    <text evidence="3">The sequence shown here is derived from an EMBL/GenBank/DDBJ whole genome shotgun (WGS) entry which is preliminary data.</text>
</comment>
<dbReference type="HAMAP" id="MF_00308">
    <property type="entry name" value="PfdA"/>
    <property type="match status" value="1"/>
</dbReference>
<dbReference type="PANTHER" id="PTHR12674:SF2">
    <property type="entry name" value="PREFOLDIN SUBUNIT 5"/>
    <property type="match status" value="1"/>
</dbReference>
<evidence type="ECO:0000313" key="3">
    <source>
        <dbReference type="EMBL" id="MPL72572.1"/>
    </source>
</evidence>
<keyword evidence="2" id="KW-0175">Coiled coil</keyword>
<dbReference type="NCBIfam" id="TIGR00293">
    <property type="entry name" value="prefoldin subunit alpha"/>
    <property type="match status" value="1"/>
</dbReference>
<gene>
    <name evidence="3" type="primary">pfdA_2</name>
    <name evidence="3" type="ORF">SDC9_18357</name>
</gene>
<dbReference type="EMBL" id="VSSQ01000067">
    <property type="protein sequence ID" value="MPL72572.1"/>
    <property type="molecule type" value="Genomic_DNA"/>
</dbReference>